<evidence type="ECO:0000256" key="1">
    <source>
        <dbReference type="SAM" id="MobiDB-lite"/>
    </source>
</evidence>
<sequence length="238" mass="26880">MDAPDLSTLTDSQYEDLVISQIHQRHRNADVWEQLTCPDSIERTRAVLSNVNQRTAVTLRRRKTERDEFQAACYARGEAGKRAWFESRPEYEKWRRGAASFHQLVLGAISELGKAQKAQNRSTNNQHRDAARDTLRELSTAVRRHQALHAKAGTIAGQEDYELWQLLDRLTVPCGPNQEPTTLRTMLDFYWTEVTPAGAGEQQRTAAERAMRSAPAGRSASYGGVPRARHVGNEKPLT</sequence>
<comment type="caution">
    <text evidence="2">The sequence shown here is derived from an EMBL/GenBank/DDBJ whole genome shotgun (WGS) entry which is preliminary data.</text>
</comment>
<evidence type="ECO:0000313" key="3">
    <source>
        <dbReference type="Proteomes" id="UP001597058"/>
    </source>
</evidence>
<name>A0ABW3XHJ3_9ACTN</name>
<keyword evidence="3" id="KW-1185">Reference proteome</keyword>
<accession>A0ABW3XHJ3</accession>
<proteinExistence type="predicted"/>
<dbReference type="Proteomes" id="UP001597058">
    <property type="component" value="Unassembled WGS sequence"/>
</dbReference>
<gene>
    <name evidence="2" type="ORF">ACFQ5X_24515</name>
</gene>
<dbReference type="EMBL" id="JBHTMM010000033">
    <property type="protein sequence ID" value="MFD1309006.1"/>
    <property type="molecule type" value="Genomic_DNA"/>
</dbReference>
<dbReference type="RefSeq" id="WP_381328627.1">
    <property type="nucleotide sequence ID" value="NZ_JBHTMM010000033.1"/>
</dbReference>
<feature type="region of interest" description="Disordered" evidence="1">
    <location>
        <begin position="198"/>
        <end position="238"/>
    </location>
</feature>
<evidence type="ECO:0000313" key="2">
    <source>
        <dbReference type="EMBL" id="MFD1309006.1"/>
    </source>
</evidence>
<organism evidence="2 3">
    <name type="scientific">Streptomyces kaempferi</name>
    <dbReference type="NCBI Taxonomy" id="333725"/>
    <lineage>
        <taxon>Bacteria</taxon>
        <taxon>Bacillati</taxon>
        <taxon>Actinomycetota</taxon>
        <taxon>Actinomycetes</taxon>
        <taxon>Kitasatosporales</taxon>
        <taxon>Streptomycetaceae</taxon>
        <taxon>Streptomyces</taxon>
    </lineage>
</organism>
<reference evidence="3" key="1">
    <citation type="journal article" date="2019" name="Int. J. Syst. Evol. Microbiol.">
        <title>The Global Catalogue of Microorganisms (GCM) 10K type strain sequencing project: providing services to taxonomists for standard genome sequencing and annotation.</title>
        <authorList>
            <consortium name="The Broad Institute Genomics Platform"/>
            <consortium name="The Broad Institute Genome Sequencing Center for Infectious Disease"/>
            <person name="Wu L."/>
            <person name="Ma J."/>
        </authorList>
    </citation>
    <scope>NUCLEOTIDE SEQUENCE [LARGE SCALE GENOMIC DNA]</scope>
    <source>
        <strain evidence="3">CGMCC 4.7020</strain>
    </source>
</reference>
<protein>
    <submittedName>
        <fullName evidence="2">Uncharacterized protein</fullName>
    </submittedName>
</protein>